<dbReference type="EMBL" id="JBANRG010000001">
    <property type="protein sequence ID" value="KAK7472619.1"/>
    <property type="molecule type" value="Genomic_DNA"/>
</dbReference>
<dbReference type="Proteomes" id="UP001498398">
    <property type="component" value="Unassembled WGS sequence"/>
</dbReference>
<feature type="region of interest" description="Disordered" evidence="1">
    <location>
        <begin position="23"/>
        <end position="59"/>
    </location>
</feature>
<dbReference type="SMART" id="SM00577">
    <property type="entry name" value="CPDc"/>
    <property type="match status" value="1"/>
</dbReference>
<evidence type="ECO:0000313" key="4">
    <source>
        <dbReference type="Proteomes" id="UP001498398"/>
    </source>
</evidence>
<feature type="compositionally biased region" description="Polar residues" evidence="1">
    <location>
        <begin position="46"/>
        <end position="55"/>
    </location>
</feature>
<dbReference type="InterPro" id="IPR036412">
    <property type="entry name" value="HAD-like_sf"/>
</dbReference>
<dbReference type="Gene3D" id="3.40.50.1000">
    <property type="entry name" value="HAD superfamily/HAD-like"/>
    <property type="match status" value="1"/>
</dbReference>
<name>A0ABR1K5B7_9AGAR</name>
<proteinExistence type="predicted"/>
<gene>
    <name evidence="3" type="ORF">VKT23_000732</name>
</gene>
<feature type="compositionally biased region" description="Polar residues" evidence="1">
    <location>
        <begin position="92"/>
        <end position="104"/>
    </location>
</feature>
<dbReference type="PROSITE" id="PS50969">
    <property type="entry name" value="FCP1"/>
    <property type="match status" value="1"/>
</dbReference>
<feature type="domain" description="FCP1 homology" evidence="2">
    <location>
        <begin position="249"/>
        <end position="407"/>
    </location>
</feature>
<dbReference type="NCBIfam" id="TIGR02251">
    <property type="entry name" value="HIF-SF_euk"/>
    <property type="match status" value="1"/>
</dbReference>
<evidence type="ECO:0000256" key="1">
    <source>
        <dbReference type="SAM" id="MobiDB-lite"/>
    </source>
</evidence>
<dbReference type="SUPFAM" id="SSF56784">
    <property type="entry name" value="HAD-like"/>
    <property type="match status" value="1"/>
</dbReference>
<feature type="compositionally biased region" description="Pro residues" evidence="1">
    <location>
        <begin position="122"/>
        <end position="133"/>
    </location>
</feature>
<keyword evidence="4" id="KW-1185">Reference proteome</keyword>
<evidence type="ECO:0000313" key="3">
    <source>
        <dbReference type="EMBL" id="KAK7472619.1"/>
    </source>
</evidence>
<dbReference type="CDD" id="cd07521">
    <property type="entry name" value="HAD_FCP1-like"/>
    <property type="match status" value="1"/>
</dbReference>
<dbReference type="PANTHER" id="PTHR12210">
    <property type="entry name" value="DULLARD PROTEIN PHOSPHATASE"/>
    <property type="match status" value="1"/>
</dbReference>
<accession>A0ABR1K5B7</accession>
<dbReference type="InterPro" id="IPR011948">
    <property type="entry name" value="Dullard_phosphatase"/>
</dbReference>
<dbReference type="Pfam" id="PF03031">
    <property type="entry name" value="NIF"/>
    <property type="match status" value="1"/>
</dbReference>
<reference evidence="3 4" key="1">
    <citation type="submission" date="2024-01" db="EMBL/GenBank/DDBJ databases">
        <title>A draft genome for the cacao thread blight pathogen Marasmiellus scandens.</title>
        <authorList>
            <person name="Baruah I.K."/>
            <person name="Leung J."/>
            <person name="Bukari Y."/>
            <person name="Amoako-Attah I."/>
            <person name="Meinhardt L.W."/>
            <person name="Bailey B.A."/>
            <person name="Cohen S.P."/>
        </authorList>
    </citation>
    <scope>NUCLEOTIDE SEQUENCE [LARGE SCALE GENOMIC DNA]</scope>
    <source>
        <strain evidence="3 4">GH-19</strain>
    </source>
</reference>
<organism evidence="3 4">
    <name type="scientific">Marasmiellus scandens</name>
    <dbReference type="NCBI Taxonomy" id="2682957"/>
    <lineage>
        <taxon>Eukaryota</taxon>
        <taxon>Fungi</taxon>
        <taxon>Dikarya</taxon>
        <taxon>Basidiomycota</taxon>
        <taxon>Agaricomycotina</taxon>
        <taxon>Agaricomycetes</taxon>
        <taxon>Agaricomycetidae</taxon>
        <taxon>Agaricales</taxon>
        <taxon>Marasmiineae</taxon>
        <taxon>Omphalotaceae</taxon>
        <taxon>Marasmiellus</taxon>
    </lineage>
</organism>
<dbReference type="InterPro" id="IPR023214">
    <property type="entry name" value="HAD_sf"/>
</dbReference>
<evidence type="ECO:0000259" key="2">
    <source>
        <dbReference type="PROSITE" id="PS50969"/>
    </source>
</evidence>
<feature type="region of interest" description="Disordered" evidence="1">
    <location>
        <begin position="78"/>
        <end position="189"/>
    </location>
</feature>
<protein>
    <recommendedName>
        <fullName evidence="2">FCP1 homology domain-containing protein</fullName>
    </recommendedName>
</protein>
<sequence length="421" mass="45400">MLMSEGKAVLTGILNHNRLVDLMTSAPPQPTSAASNGPPTAHTDNESNPNGTNSKKLPPRSSFLARLVRKLVPCIPAPGDHDIDLNPVVSPPSEQQNQPENSPENVPAEPVSSPAKDTPKPDSTPPAPPPLTIPPNTDADPVVVPPTPTNQLLPPSETEGMTSGAVVPPGSSGTINKRHSHHSTTPTNGVAVDVEESEGSSFTESEDIDDINNDDAEDEEDRLIMNGGVGIPIGPDGVPKPLLPPIAPQHVGRKCLVLDLDETLVHSSFKSIPQADYVVPVEIEYHWHNVYVIKRPGVDNFLKRMGELYEIVVFTASLSKYADPVLDRLDTSRVITHRLFRESCYNHKGNYVKDLSQLGRPIGDTIILDNSPASYIFHPNNAVPVSSWFNDPHDTELTDLVPFLTDLGVVDDVRGVLDGAC</sequence>
<dbReference type="InterPro" id="IPR050365">
    <property type="entry name" value="TIM50"/>
</dbReference>
<dbReference type="InterPro" id="IPR004274">
    <property type="entry name" value="FCP1_dom"/>
</dbReference>
<comment type="caution">
    <text evidence="3">The sequence shown here is derived from an EMBL/GenBank/DDBJ whole genome shotgun (WGS) entry which is preliminary data.</text>
</comment>